<comment type="similarity">
    <text evidence="2 7">Belongs to the enhancer of polycomb family.</text>
</comment>
<evidence type="ECO:0000313" key="10">
    <source>
        <dbReference type="Proteomes" id="UP000242381"/>
    </source>
</evidence>
<comment type="function">
    <text evidence="6">Component of the NuA4 histone acetyltransferase complex which is involved in transcriptional activation of selected genes principally by acetylation of nucleosomal histone H4 and H2A. The NuA4 complex is also involved in DNA repair. Involved in gene silencing by neighboring heterochromatin, blockage of the silencing spreading along the chromosome, and required for cell cycle progression through G2/M.</text>
</comment>
<keyword evidence="3 7" id="KW-0805">Transcription regulation</keyword>
<organism evidence="9 10">
    <name type="scientific">Rhizopus microsporus</name>
    <dbReference type="NCBI Taxonomy" id="58291"/>
    <lineage>
        <taxon>Eukaryota</taxon>
        <taxon>Fungi</taxon>
        <taxon>Fungi incertae sedis</taxon>
        <taxon>Mucoromycota</taxon>
        <taxon>Mucoromycotina</taxon>
        <taxon>Mucoromycetes</taxon>
        <taxon>Mucorales</taxon>
        <taxon>Mucorineae</taxon>
        <taxon>Rhizopodaceae</taxon>
        <taxon>Rhizopus</taxon>
    </lineage>
</organism>
<reference evidence="9 10" key="1">
    <citation type="journal article" date="2016" name="Proc. Natl. Acad. Sci. U.S.A.">
        <title>Lipid metabolic changes in an early divergent fungus govern the establishment of a mutualistic symbiosis with endobacteria.</title>
        <authorList>
            <person name="Lastovetsky O.A."/>
            <person name="Gaspar M.L."/>
            <person name="Mondo S.J."/>
            <person name="LaButti K.M."/>
            <person name="Sandor L."/>
            <person name="Grigoriev I.V."/>
            <person name="Henry S.A."/>
            <person name="Pawlowska T.E."/>
        </authorList>
    </citation>
    <scope>NUCLEOTIDE SEQUENCE [LARGE SCALE GENOMIC DNA]</scope>
    <source>
        <strain evidence="9 10">ATCC 11559</strain>
    </source>
</reference>
<keyword evidence="4 7" id="KW-0804">Transcription</keyword>
<keyword evidence="5 7" id="KW-0539">Nucleus</keyword>
<evidence type="ECO:0000256" key="1">
    <source>
        <dbReference type="ARBA" id="ARBA00004123"/>
    </source>
</evidence>
<evidence type="ECO:0000256" key="3">
    <source>
        <dbReference type="ARBA" id="ARBA00023015"/>
    </source>
</evidence>
<protein>
    <recommendedName>
        <fullName evidence="7">Enhancer of polycomb-like protein</fullName>
    </recommendedName>
</protein>
<dbReference type="OMA" id="MANDMIA"/>
<evidence type="ECO:0000256" key="2">
    <source>
        <dbReference type="ARBA" id="ARBA00008035"/>
    </source>
</evidence>
<feature type="domain" description="Enhancer of polycomb-like N-terminal" evidence="8">
    <location>
        <begin position="6"/>
        <end position="145"/>
    </location>
</feature>
<dbReference type="EMBL" id="KV921588">
    <property type="protein sequence ID" value="ORE12912.1"/>
    <property type="molecule type" value="Genomic_DNA"/>
</dbReference>
<dbReference type="VEuPathDB" id="FungiDB:BCV72DRAFT_39865"/>
<evidence type="ECO:0000256" key="7">
    <source>
        <dbReference type="RuleBase" id="RU361124"/>
    </source>
</evidence>
<evidence type="ECO:0000256" key="6">
    <source>
        <dbReference type="ARBA" id="ARBA00025513"/>
    </source>
</evidence>
<dbReference type="PANTHER" id="PTHR14898">
    <property type="entry name" value="ENHANCER OF POLYCOMB"/>
    <property type="match status" value="1"/>
</dbReference>
<evidence type="ECO:0000259" key="8">
    <source>
        <dbReference type="Pfam" id="PF10513"/>
    </source>
</evidence>
<dbReference type="InterPro" id="IPR024943">
    <property type="entry name" value="Enhancer_polycomb"/>
</dbReference>
<gene>
    <name evidence="9" type="ORF">BCV71DRAFT_230111</name>
</gene>
<dbReference type="GO" id="GO:0035267">
    <property type="term" value="C:NuA4 histone acetyltransferase complex"/>
    <property type="evidence" value="ECO:0007669"/>
    <property type="project" value="InterPro"/>
</dbReference>
<dbReference type="GO" id="GO:0006357">
    <property type="term" value="P:regulation of transcription by RNA polymerase II"/>
    <property type="evidence" value="ECO:0007669"/>
    <property type="project" value="InterPro"/>
</dbReference>
<dbReference type="Proteomes" id="UP000242381">
    <property type="component" value="Unassembled WGS sequence"/>
</dbReference>
<sequence length="539" mass="62304">MVTTFRVRKITAKLPLPIFRESDLPDMENIQRHAPEIETGVEKEEETEHHLQAALSAHQVAVRTGAKIESHIPVPDASFTIDKNEYEQLYNKTHKETSALIRYSCTVEDVIGCPYFMDEEDERFLKALNVDLSEDDFEKIMNEFEHLTKNSLILTPQSLGLPDFTHFMESSVPSNSLLHSFTCLEPIYDHWKQRKLAVNKKPLIPQLKTDDTIKNSQYDPYVCFRRREIKSGRKTRLNDQRSLEKLRRLRHDMETARTLLQMVVRREEMKKEEMIVDRNVFDKKCQVLEYQKLLGIQEDLSSLLPKKKVKLSSTGSTPSAIIKIPIGKLKADYPIQIPVEKSVEQLTIESELSKRKVIEEQYDTIDYEPFLPALQSQFYQALSNQNPIRYRKRIGRGGRLFIDRVGYRHVFSPSTFDKYRFDQSDEEEEDDPMEVDEMDDRYLRHRAQLLSDAKLDYFVTNHLSRPATQLPNTVEASAQRLSLATGAFGFKKQSRKRTSDEAALAMANDMIAANVAAAMKGESPAARLDMSPQNNRMVH</sequence>
<evidence type="ECO:0000313" key="9">
    <source>
        <dbReference type="EMBL" id="ORE12912.1"/>
    </source>
</evidence>
<comment type="subcellular location">
    <subcellularLocation>
        <location evidence="1 7">Nucleus</location>
    </subcellularLocation>
</comment>
<name>A0A0A1NY43_RHIZD</name>
<accession>A0A0A1NY43</accession>
<dbReference type="AlphaFoldDB" id="A0A0A1NY43"/>
<evidence type="ECO:0000256" key="5">
    <source>
        <dbReference type="ARBA" id="ARBA00023242"/>
    </source>
</evidence>
<evidence type="ECO:0000256" key="4">
    <source>
        <dbReference type="ARBA" id="ARBA00023163"/>
    </source>
</evidence>
<dbReference type="GO" id="GO:0005634">
    <property type="term" value="C:nucleus"/>
    <property type="evidence" value="ECO:0007669"/>
    <property type="project" value="UniProtKB-SubCell"/>
</dbReference>
<dbReference type="InterPro" id="IPR019542">
    <property type="entry name" value="Enhancer_polycomb-like_N"/>
</dbReference>
<proteinExistence type="inferred from homology"/>
<dbReference type="Pfam" id="PF10513">
    <property type="entry name" value="EPL1"/>
    <property type="match status" value="1"/>
</dbReference>